<organism evidence="2 3">
    <name type="scientific">Calocera cornea HHB12733</name>
    <dbReference type="NCBI Taxonomy" id="1353952"/>
    <lineage>
        <taxon>Eukaryota</taxon>
        <taxon>Fungi</taxon>
        <taxon>Dikarya</taxon>
        <taxon>Basidiomycota</taxon>
        <taxon>Agaricomycotina</taxon>
        <taxon>Dacrymycetes</taxon>
        <taxon>Dacrymycetales</taxon>
        <taxon>Dacrymycetaceae</taxon>
        <taxon>Calocera</taxon>
    </lineage>
</organism>
<dbReference type="Pfam" id="PF09130">
    <property type="entry name" value="DUF1932"/>
    <property type="match status" value="1"/>
</dbReference>
<dbReference type="STRING" id="1353952.A0A165FQT0"/>
<keyword evidence="3" id="KW-1185">Reference proteome</keyword>
<dbReference type="InterPro" id="IPR015814">
    <property type="entry name" value="Pgluconate_DH_NAD-bd_C"/>
</dbReference>
<dbReference type="AlphaFoldDB" id="A0A165FQT0"/>
<dbReference type="Proteomes" id="UP000076842">
    <property type="component" value="Unassembled WGS sequence"/>
</dbReference>
<dbReference type="InterPro" id="IPR036291">
    <property type="entry name" value="NAD(P)-bd_dom_sf"/>
</dbReference>
<proteinExistence type="predicted"/>
<dbReference type="SUPFAM" id="SSF51735">
    <property type="entry name" value="NAD(P)-binding Rossmann-fold domains"/>
    <property type="match status" value="1"/>
</dbReference>
<evidence type="ECO:0000313" key="2">
    <source>
        <dbReference type="EMBL" id="KZT57081.1"/>
    </source>
</evidence>
<feature type="domain" description="Phosphogluconate dehydrogenase NAD-binding putative C-terminal" evidence="1">
    <location>
        <begin position="214"/>
        <end position="283"/>
    </location>
</feature>
<reference evidence="2 3" key="1">
    <citation type="journal article" date="2016" name="Mol. Biol. Evol.">
        <title>Comparative Genomics of Early-Diverging Mushroom-Forming Fungi Provides Insights into the Origins of Lignocellulose Decay Capabilities.</title>
        <authorList>
            <person name="Nagy L.G."/>
            <person name="Riley R."/>
            <person name="Tritt A."/>
            <person name="Adam C."/>
            <person name="Daum C."/>
            <person name="Floudas D."/>
            <person name="Sun H."/>
            <person name="Yadav J.S."/>
            <person name="Pangilinan J."/>
            <person name="Larsson K.H."/>
            <person name="Matsuura K."/>
            <person name="Barry K."/>
            <person name="Labutti K."/>
            <person name="Kuo R."/>
            <person name="Ohm R.A."/>
            <person name="Bhattacharya S.S."/>
            <person name="Shirouzu T."/>
            <person name="Yoshinaga Y."/>
            <person name="Martin F.M."/>
            <person name="Grigoriev I.V."/>
            <person name="Hibbett D.S."/>
        </authorList>
    </citation>
    <scope>NUCLEOTIDE SEQUENCE [LARGE SCALE GENOMIC DNA]</scope>
    <source>
        <strain evidence="2 3">HHB12733</strain>
    </source>
</reference>
<accession>A0A165FQT0</accession>
<dbReference type="InterPro" id="IPR008927">
    <property type="entry name" value="6-PGluconate_DH-like_C_sf"/>
</dbReference>
<evidence type="ECO:0000259" key="1">
    <source>
        <dbReference type="Pfam" id="PF09130"/>
    </source>
</evidence>
<protein>
    <submittedName>
        <fullName evidence="2">6-phosphogluconate dehydrogenase C-terminal domain-like protein</fullName>
    </submittedName>
</protein>
<dbReference type="InParanoid" id="A0A165FQT0"/>
<gene>
    <name evidence="2" type="ORF">CALCODRAFT_517687</name>
</gene>
<dbReference type="Gene3D" id="3.40.50.720">
    <property type="entry name" value="NAD(P)-binding Rossmann-like Domain"/>
    <property type="match status" value="1"/>
</dbReference>
<dbReference type="EMBL" id="KV423968">
    <property type="protein sequence ID" value="KZT57081.1"/>
    <property type="molecule type" value="Genomic_DNA"/>
</dbReference>
<sequence length="323" mass="34005">MSPPVIAVISPGAMGSALGARLSAHSARVLTHIPAGRSQGSHDRAAKAGMHPVSMAQIAREADWVLSVLPPDAALDFAAQFTVAYNSLQGPEKRAGKPAFADLNAVNPSSVVRIAQLFGKEGLALPFIDGSIIGGPPKGEYNPIIYASAEVGPEGAKVLDEFEALQTYGLKIGALRGEGASIGAASALKMAYAGITKGTTGLAATMILAAYHNSPGTAEALIAELSDSQPLMLQRFTKGIPDMLPKAYRFHGEMDEISGFVVEEGGGGSGDIHKGLAATYRRIEKSIKEDGEELKQLQDFVVRGEKVLEEKKKKGEEKSARQW</sequence>
<dbReference type="SUPFAM" id="SSF48179">
    <property type="entry name" value="6-phosphogluconate dehydrogenase C-terminal domain-like"/>
    <property type="match status" value="1"/>
</dbReference>
<dbReference type="OrthoDB" id="9988102at2759"/>
<evidence type="ECO:0000313" key="3">
    <source>
        <dbReference type="Proteomes" id="UP000076842"/>
    </source>
</evidence>
<name>A0A165FQT0_9BASI</name>